<dbReference type="EMBL" id="JAWWNJ010000007">
    <property type="protein sequence ID" value="KAK7052210.1"/>
    <property type="molecule type" value="Genomic_DNA"/>
</dbReference>
<protein>
    <submittedName>
        <fullName evidence="3">Uncharacterized protein</fullName>
    </submittedName>
</protein>
<gene>
    <name evidence="2" type="ORF">R3P38DRAFT_3255417</name>
    <name evidence="4" type="ORF">R3P38DRAFT_3255421</name>
    <name evidence="3" type="ORF">R3P38DRAFT_3594718</name>
</gene>
<dbReference type="AlphaFoldDB" id="A0AAW0DK65"/>
<dbReference type="EMBL" id="JAWWNJ010000007">
    <property type="protein sequence ID" value="KAK7052214.1"/>
    <property type="molecule type" value="Genomic_DNA"/>
</dbReference>
<proteinExistence type="predicted"/>
<evidence type="ECO:0000256" key="1">
    <source>
        <dbReference type="SAM" id="MobiDB-lite"/>
    </source>
</evidence>
<dbReference type="Proteomes" id="UP001362999">
    <property type="component" value="Unassembled WGS sequence"/>
</dbReference>
<evidence type="ECO:0000313" key="4">
    <source>
        <dbReference type="EMBL" id="KAK7052218.1"/>
    </source>
</evidence>
<reference evidence="3 5" key="1">
    <citation type="journal article" date="2024" name="J Genomics">
        <title>Draft genome sequencing and assembly of Favolaschia claudopus CIRM-BRFM 2984 isolated from oak limbs.</title>
        <authorList>
            <person name="Navarro D."/>
            <person name="Drula E."/>
            <person name="Chaduli D."/>
            <person name="Cazenave R."/>
            <person name="Ahrendt S."/>
            <person name="Wang J."/>
            <person name="Lipzen A."/>
            <person name="Daum C."/>
            <person name="Barry K."/>
            <person name="Grigoriev I.V."/>
            <person name="Favel A."/>
            <person name="Rosso M.N."/>
            <person name="Martin F."/>
        </authorList>
    </citation>
    <scope>NUCLEOTIDE SEQUENCE [LARGE SCALE GENOMIC DNA]</scope>
    <source>
        <strain evidence="3 5">CIRM-BRFM 2984</strain>
    </source>
</reference>
<feature type="region of interest" description="Disordered" evidence="1">
    <location>
        <begin position="203"/>
        <end position="246"/>
    </location>
</feature>
<name>A0AAW0DK65_9AGAR</name>
<evidence type="ECO:0000313" key="3">
    <source>
        <dbReference type="EMBL" id="KAK7052214.1"/>
    </source>
</evidence>
<comment type="caution">
    <text evidence="3">The sequence shown here is derived from an EMBL/GenBank/DDBJ whole genome shotgun (WGS) entry which is preliminary data.</text>
</comment>
<keyword evidence="5" id="KW-1185">Reference proteome</keyword>
<accession>A0AAW0DK65</accession>
<evidence type="ECO:0000313" key="2">
    <source>
        <dbReference type="EMBL" id="KAK7052210.1"/>
    </source>
</evidence>
<sequence length="246" mass="27669">MALDGLDTFRMTMALTFLRFFVVDGIPRLHLEQRLPLPPTQKLPQNGMDPSHAAFRRRLTRRFITPVPPLERRRLPRRCPAALSFNLPTPRHASISRIYQVPRRKISPKPPRPSPARTPSTPSLHPSPPPPPRSRARLHRCNNPLQDIRKTAKQTSKIRHYPYPPSIPADRRCLSLPPVPFVAAATPPLCPPTRYIAKSQCDKLHAAAESPPRAPSLSSTHPASSRPVSARSHRYARRFVGSRGAE</sequence>
<feature type="compositionally biased region" description="Polar residues" evidence="1">
    <location>
        <begin position="216"/>
        <end position="227"/>
    </location>
</feature>
<feature type="region of interest" description="Disordered" evidence="1">
    <location>
        <begin position="94"/>
        <end position="142"/>
    </location>
</feature>
<organism evidence="3 5">
    <name type="scientific">Favolaschia claudopus</name>
    <dbReference type="NCBI Taxonomy" id="2862362"/>
    <lineage>
        <taxon>Eukaryota</taxon>
        <taxon>Fungi</taxon>
        <taxon>Dikarya</taxon>
        <taxon>Basidiomycota</taxon>
        <taxon>Agaricomycotina</taxon>
        <taxon>Agaricomycetes</taxon>
        <taxon>Agaricomycetidae</taxon>
        <taxon>Agaricales</taxon>
        <taxon>Marasmiineae</taxon>
        <taxon>Mycenaceae</taxon>
        <taxon>Favolaschia</taxon>
    </lineage>
</organism>
<dbReference type="EMBL" id="JAWWNJ010000007">
    <property type="protein sequence ID" value="KAK7052218.1"/>
    <property type="molecule type" value="Genomic_DNA"/>
</dbReference>
<evidence type="ECO:0000313" key="5">
    <source>
        <dbReference type="Proteomes" id="UP001362999"/>
    </source>
</evidence>